<dbReference type="Pfam" id="PF00240">
    <property type="entry name" value="ubiquitin"/>
    <property type="match status" value="1"/>
</dbReference>
<dbReference type="AlphaFoldDB" id="A0A1X2IPZ6"/>
<dbReference type="EMBL" id="MCGE01000006">
    <property type="protein sequence ID" value="ORZ20345.1"/>
    <property type="molecule type" value="Genomic_DNA"/>
</dbReference>
<feature type="transmembrane region" description="Helical" evidence="1">
    <location>
        <begin position="183"/>
        <end position="201"/>
    </location>
</feature>
<reference evidence="3 4" key="1">
    <citation type="submission" date="2016-07" db="EMBL/GenBank/DDBJ databases">
        <title>Pervasive Adenine N6-methylation of Active Genes in Fungi.</title>
        <authorList>
            <consortium name="DOE Joint Genome Institute"/>
            <person name="Mondo S.J."/>
            <person name="Dannebaum R.O."/>
            <person name="Kuo R.C."/>
            <person name="Labutti K."/>
            <person name="Haridas S."/>
            <person name="Kuo A."/>
            <person name="Salamov A."/>
            <person name="Ahrendt S.R."/>
            <person name="Lipzen A."/>
            <person name="Sullivan W."/>
            <person name="Andreopoulos W.B."/>
            <person name="Clum A."/>
            <person name="Lindquist E."/>
            <person name="Daum C."/>
            <person name="Ramamoorthy G.K."/>
            <person name="Gryganskyi A."/>
            <person name="Culley D."/>
            <person name="Magnuson J.K."/>
            <person name="James T.Y."/>
            <person name="O'Malley M.A."/>
            <person name="Stajich J.E."/>
            <person name="Spatafora J.W."/>
            <person name="Visel A."/>
            <person name="Grigoriev I.V."/>
        </authorList>
    </citation>
    <scope>NUCLEOTIDE SEQUENCE [LARGE SCALE GENOMIC DNA]</scope>
    <source>
        <strain evidence="3 4">NRRL 1336</strain>
    </source>
</reference>
<dbReference type="STRING" id="90262.A0A1X2IPZ6"/>
<dbReference type="Proteomes" id="UP000193560">
    <property type="component" value="Unassembled WGS sequence"/>
</dbReference>
<dbReference type="PANTHER" id="PTHR28049">
    <property type="entry name" value="TRANSMEMBRANE PROTEIN YOR223W"/>
    <property type="match status" value="1"/>
</dbReference>
<dbReference type="SMART" id="SM00213">
    <property type="entry name" value="UBQ"/>
    <property type="match status" value="1"/>
</dbReference>
<dbReference type="InterPro" id="IPR029071">
    <property type="entry name" value="Ubiquitin-like_domsf"/>
</dbReference>
<feature type="transmembrane region" description="Helical" evidence="1">
    <location>
        <begin position="213"/>
        <end position="230"/>
    </location>
</feature>
<dbReference type="InterPro" id="IPR045226">
    <property type="entry name" value="Dsc3"/>
</dbReference>
<sequence>MSLTNDYYDSIDVSVRWSDRQDLILTLSPTDTLQTVKEKIKQSSKHIENKYLRLIHNGRVLDDRKTLLDYDIGKLPAGVNSKQKMAPPAPVFIHCSLSDYKPEKRTTNNQPQLTTPIGFDRLREAGFSEEDVRNIRTQFHRMNGTPHTGNESSEQAMHLEEQWMDNTGETLPDGTAQGTYKEMMWGLMLGFFLGIICLFWFRESIFTRRHQMGIVAGILINISFGLLHVYY</sequence>
<dbReference type="Gene3D" id="3.10.20.90">
    <property type="entry name" value="Phosphatidylinositol 3-kinase Catalytic Subunit, Chain A, domain 1"/>
    <property type="match status" value="1"/>
</dbReference>
<evidence type="ECO:0000313" key="4">
    <source>
        <dbReference type="Proteomes" id="UP000193560"/>
    </source>
</evidence>
<dbReference type="OrthoDB" id="2556122at2759"/>
<dbReference type="SUPFAM" id="SSF54236">
    <property type="entry name" value="Ubiquitin-like"/>
    <property type="match status" value="1"/>
</dbReference>
<keyword evidence="1" id="KW-0812">Transmembrane</keyword>
<gene>
    <name evidence="3" type="ORF">BCR42DRAFT_408575</name>
</gene>
<protein>
    <submittedName>
        <fullName evidence="3">DUF2407 C-terminal domain-domain-containing protein</fullName>
    </submittedName>
</protein>
<name>A0A1X2IPZ6_9FUNG</name>
<dbReference type="GO" id="GO:0044695">
    <property type="term" value="C:Dsc E3 ubiquitin ligase complex"/>
    <property type="evidence" value="ECO:0007669"/>
    <property type="project" value="InterPro"/>
</dbReference>
<proteinExistence type="predicted"/>
<keyword evidence="4" id="KW-1185">Reference proteome</keyword>
<feature type="domain" description="Ubiquitin-like" evidence="2">
    <location>
        <begin position="11"/>
        <end position="72"/>
    </location>
</feature>
<dbReference type="CDD" id="cd17039">
    <property type="entry name" value="Ubl_ubiquitin_like"/>
    <property type="match status" value="1"/>
</dbReference>
<comment type="caution">
    <text evidence="3">The sequence shown here is derived from an EMBL/GenBank/DDBJ whole genome shotgun (WGS) entry which is preliminary data.</text>
</comment>
<dbReference type="InterPro" id="IPR000626">
    <property type="entry name" value="Ubiquitin-like_dom"/>
</dbReference>
<evidence type="ECO:0000259" key="2">
    <source>
        <dbReference type="PROSITE" id="PS50053"/>
    </source>
</evidence>
<dbReference type="GO" id="GO:0005783">
    <property type="term" value="C:endoplasmic reticulum"/>
    <property type="evidence" value="ECO:0007669"/>
    <property type="project" value="TreeGrafter"/>
</dbReference>
<organism evidence="3 4">
    <name type="scientific">Absidia repens</name>
    <dbReference type="NCBI Taxonomy" id="90262"/>
    <lineage>
        <taxon>Eukaryota</taxon>
        <taxon>Fungi</taxon>
        <taxon>Fungi incertae sedis</taxon>
        <taxon>Mucoromycota</taxon>
        <taxon>Mucoromycotina</taxon>
        <taxon>Mucoromycetes</taxon>
        <taxon>Mucorales</taxon>
        <taxon>Cunninghamellaceae</taxon>
        <taxon>Absidia</taxon>
    </lineage>
</organism>
<accession>A0A1X2IPZ6</accession>
<keyword evidence="1" id="KW-1133">Transmembrane helix</keyword>
<dbReference type="Pfam" id="PF13373">
    <property type="entry name" value="Dsc3_C"/>
    <property type="match status" value="1"/>
</dbReference>
<dbReference type="PROSITE" id="PS50053">
    <property type="entry name" value="UBIQUITIN_2"/>
    <property type="match status" value="1"/>
</dbReference>
<keyword evidence="1" id="KW-0472">Membrane</keyword>
<dbReference type="PANTHER" id="PTHR28049:SF1">
    <property type="entry name" value="DSC E3 UBIQUITIN LIGASE COMPLEX SUBUNIT 3"/>
    <property type="match status" value="1"/>
</dbReference>
<evidence type="ECO:0000313" key="3">
    <source>
        <dbReference type="EMBL" id="ORZ20345.1"/>
    </source>
</evidence>
<evidence type="ECO:0000256" key="1">
    <source>
        <dbReference type="SAM" id="Phobius"/>
    </source>
</evidence>
<dbReference type="InterPro" id="IPR025390">
    <property type="entry name" value="Dsc3_C"/>
</dbReference>